<dbReference type="Proteomes" id="UP000294894">
    <property type="component" value="Chromosome"/>
</dbReference>
<dbReference type="OrthoDB" id="9816502at2"/>
<dbReference type="EMBL" id="CP038267">
    <property type="protein sequence ID" value="QBR92937.1"/>
    <property type="molecule type" value="Genomic_DNA"/>
</dbReference>
<protein>
    <submittedName>
        <fullName evidence="2">Uncharacterized protein</fullName>
    </submittedName>
</protein>
<dbReference type="RefSeq" id="WP_135077851.1">
    <property type="nucleotide sequence ID" value="NZ_CP038267.1"/>
</dbReference>
<name>A0A4P7GMD1_9ACTN</name>
<feature type="region of interest" description="Disordered" evidence="1">
    <location>
        <begin position="352"/>
        <end position="383"/>
    </location>
</feature>
<sequence length="383" mass="40847">MATPVTVEFIRLFCYHGVDEDVSEPYLWVIGFTLDGRTITHTPDSPKLTGAPDYFFSPGSHDNIGGGMGIGSTRLLPPAVGTFATTLQPIVLNAGGQAVEVPGWIGLIGVLLEEDSTSDVGAEAAHQAINNLVRTEINEAVEDINLAGLGAEILAAVNAGTSPVAAATAIFTAKIDRLIARIERYAQSAAVNAIVSNLSFPAAIVEGADPDEFMGISVRIYGEPDLAATTHTERLEFTDMIVEPNMHPESSDFAYNLHGQAWQRIEVFWVPFTDQVPPGRWQVTGLQRSGRPGKQFISQLGGNFADGTPWVQTKGAVMDQLSVGSHSYFVRGASGVEADVIIEPEPLNPFFPSLTTTADDDPTNNLGSLPPCPLGTRHTRPVG</sequence>
<feature type="compositionally biased region" description="Polar residues" evidence="1">
    <location>
        <begin position="353"/>
        <end position="367"/>
    </location>
</feature>
<accession>A0A4P7GMD1</accession>
<keyword evidence="3" id="KW-1185">Reference proteome</keyword>
<organism evidence="2 3">
    <name type="scientific">Nocardioides euryhalodurans</name>
    <dbReference type="NCBI Taxonomy" id="2518370"/>
    <lineage>
        <taxon>Bacteria</taxon>
        <taxon>Bacillati</taxon>
        <taxon>Actinomycetota</taxon>
        <taxon>Actinomycetes</taxon>
        <taxon>Propionibacteriales</taxon>
        <taxon>Nocardioidaceae</taxon>
        <taxon>Nocardioides</taxon>
    </lineage>
</organism>
<dbReference type="KEGG" id="noy:EXE57_12145"/>
<evidence type="ECO:0000256" key="1">
    <source>
        <dbReference type="SAM" id="MobiDB-lite"/>
    </source>
</evidence>
<reference evidence="2 3" key="1">
    <citation type="submission" date="2019-03" db="EMBL/GenBank/DDBJ databases">
        <title>Three New Species of Nocardioides, Nocardioides euryhalodurans sp. nov., Nocardioides seonyuensis sp. nov. and Nocardioides eburneoflavus sp. nov., Iolated from Soil.</title>
        <authorList>
            <person name="Roh S.G."/>
            <person name="Lee C."/>
            <person name="Kim M.-K."/>
            <person name="Kim S.B."/>
        </authorList>
    </citation>
    <scope>NUCLEOTIDE SEQUENCE [LARGE SCALE GENOMIC DNA]</scope>
    <source>
        <strain evidence="2 3">MMS17-SY117</strain>
    </source>
</reference>
<proteinExistence type="predicted"/>
<dbReference type="AlphaFoldDB" id="A0A4P7GMD1"/>
<evidence type="ECO:0000313" key="3">
    <source>
        <dbReference type="Proteomes" id="UP000294894"/>
    </source>
</evidence>
<evidence type="ECO:0000313" key="2">
    <source>
        <dbReference type="EMBL" id="QBR92937.1"/>
    </source>
</evidence>
<gene>
    <name evidence="2" type="ORF">EXE57_12145</name>
</gene>